<feature type="non-terminal residue" evidence="3">
    <location>
        <position position="1"/>
    </location>
</feature>
<dbReference type="Pfam" id="PF10046">
    <property type="entry name" value="BLOC1_2"/>
    <property type="match status" value="1"/>
</dbReference>
<dbReference type="EMBL" id="RWGY01000011">
    <property type="protein sequence ID" value="TVU32874.1"/>
    <property type="molecule type" value="Genomic_DNA"/>
</dbReference>
<comment type="caution">
    <text evidence="3">The sequence shown here is derived from an EMBL/GenBank/DDBJ whole genome shotgun (WGS) entry which is preliminary data.</text>
</comment>
<proteinExistence type="inferred from homology"/>
<evidence type="ECO:0000313" key="4">
    <source>
        <dbReference type="Proteomes" id="UP000324897"/>
    </source>
</evidence>
<comment type="similarity">
    <text evidence="1">Belongs to the BLOC1S2 family.</text>
</comment>
<keyword evidence="4" id="KW-1185">Reference proteome</keyword>
<evidence type="ECO:0000256" key="2">
    <source>
        <dbReference type="SAM" id="MobiDB-lite"/>
    </source>
</evidence>
<sequence>FGNKPGPPLEDRAQTPRSRSVCKKTRFQSENGGRYGAESPAMATPSEPAPTPGQRDELAESLAELFTNVSHMVRGELQGTNNQLSLLEKMNDRVAQEYSNYGDVAAGLRVFVEQLNEKNEGFDEYISQIDTIDQQVTEFEAVVSMLDKHVSLLEKKVKSAYHTASNP</sequence>
<feature type="region of interest" description="Disordered" evidence="2">
    <location>
        <begin position="1"/>
        <end position="54"/>
    </location>
</feature>
<dbReference type="OrthoDB" id="444265at2759"/>
<dbReference type="Gramene" id="TVU32874">
    <property type="protein sequence ID" value="TVU32874"/>
    <property type="gene ID" value="EJB05_24637"/>
</dbReference>
<dbReference type="Proteomes" id="UP000324897">
    <property type="component" value="Chromosome 1"/>
</dbReference>
<evidence type="ECO:0000313" key="3">
    <source>
        <dbReference type="EMBL" id="TVU32874.1"/>
    </source>
</evidence>
<dbReference type="InterPro" id="IPR019269">
    <property type="entry name" value="BLOC1_su2"/>
</dbReference>
<dbReference type="PANTHER" id="PTHR47882:SF1">
    <property type="entry name" value="BIOGENESIS OF LYSOSOME-RELATED ORGANELLES COMPLEX 1 SUBUNIT 2"/>
    <property type="match status" value="1"/>
</dbReference>
<dbReference type="PANTHER" id="PTHR47882">
    <property type="entry name" value="BIOGENESIS OF LYSOSOME-RELATED ORGANELLES COMPLEX 1 SUBUNIT 2"/>
    <property type="match status" value="1"/>
</dbReference>
<reference evidence="3 4" key="1">
    <citation type="journal article" date="2019" name="Sci. Rep.">
        <title>A high-quality genome of Eragrostis curvula grass provides insights into Poaceae evolution and supports new strategies to enhance forage quality.</title>
        <authorList>
            <person name="Carballo J."/>
            <person name="Santos B.A.C.M."/>
            <person name="Zappacosta D."/>
            <person name="Garbus I."/>
            <person name="Selva J.P."/>
            <person name="Gallo C.A."/>
            <person name="Diaz A."/>
            <person name="Albertini E."/>
            <person name="Caccamo M."/>
            <person name="Echenique V."/>
        </authorList>
    </citation>
    <scope>NUCLEOTIDE SEQUENCE [LARGE SCALE GENOMIC DNA]</scope>
    <source>
        <strain evidence="4">cv. Victoria</strain>
        <tissue evidence="3">Leaf</tissue>
    </source>
</reference>
<organism evidence="3 4">
    <name type="scientific">Eragrostis curvula</name>
    <name type="common">weeping love grass</name>
    <dbReference type="NCBI Taxonomy" id="38414"/>
    <lineage>
        <taxon>Eukaryota</taxon>
        <taxon>Viridiplantae</taxon>
        <taxon>Streptophyta</taxon>
        <taxon>Embryophyta</taxon>
        <taxon>Tracheophyta</taxon>
        <taxon>Spermatophyta</taxon>
        <taxon>Magnoliopsida</taxon>
        <taxon>Liliopsida</taxon>
        <taxon>Poales</taxon>
        <taxon>Poaceae</taxon>
        <taxon>PACMAD clade</taxon>
        <taxon>Chloridoideae</taxon>
        <taxon>Eragrostideae</taxon>
        <taxon>Eragrostidinae</taxon>
        <taxon>Eragrostis</taxon>
    </lineage>
</organism>
<gene>
    <name evidence="3" type="ORF">EJB05_24637</name>
</gene>
<name>A0A5J9VBQ4_9POAL</name>
<accession>A0A5J9VBQ4</accession>
<evidence type="ECO:0000256" key="1">
    <source>
        <dbReference type="ARBA" id="ARBA00008468"/>
    </source>
</evidence>
<dbReference type="AlphaFoldDB" id="A0A5J9VBQ4"/>
<evidence type="ECO:0008006" key="5">
    <source>
        <dbReference type="Google" id="ProtNLM"/>
    </source>
</evidence>
<protein>
    <recommendedName>
        <fullName evidence="5">Biogenesis of lysosome-related organelles complex 1 subunit 2</fullName>
    </recommendedName>
</protein>